<organism evidence="1 2">
    <name type="scientific">[Candida] arabinofermentans NRRL YB-2248</name>
    <dbReference type="NCBI Taxonomy" id="983967"/>
    <lineage>
        <taxon>Eukaryota</taxon>
        <taxon>Fungi</taxon>
        <taxon>Dikarya</taxon>
        <taxon>Ascomycota</taxon>
        <taxon>Saccharomycotina</taxon>
        <taxon>Pichiomycetes</taxon>
        <taxon>Pichiales</taxon>
        <taxon>Pichiaceae</taxon>
        <taxon>Ogataea</taxon>
        <taxon>Ogataea/Candida clade</taxon>
    </lineage>
</organism>
<dbReference type="Proteomes" id="UP000094801">
    <property type="component" value="Unassembled WGS sequence"/>
</dbReference>
<evidence type="ECO:0000313" key="1">
    <source>
        <dbReference type="EMBL" id="ODV87536.1"/>
    </source>
</evidence>
<keyword evidence="2" id="KW-1185">Reference proteome</keyword>
<reference evidence="2" key="1">
    <citation type="submission" date="2016-04" db="EMBL/GenBank/DDBJ databases">
        <title>Comparative genomics of biotechnologically important yeasts.</title>
        <authorList>
            <consortium name="DOE Joint Genome Institute"/>
            <person name="Riley R."/>
            <person name="Haridas S."/>
            <person name="Wolfe K.H."/>
            <person name="Lopes M.R."/>
            <person name="Hittinger C.T."/>
            <person name="Goker M."/>
            <person name="Salamov A."/>
            <person name="Wisecaver J."/>
            <person name="Long T.M."/>
            <person name="Aerts A.L."/>
            <person name="Barry K."/>
            <person name="Choi C."/>
            <person name="Clum A."/>
            <person name="Coughlan A.Y."/>
            <person name="Deshpande S."/>
            <person name="Douglass A.P."/>
            <person name="Hanson S.J."/>
            <person name="Klenk H.-P."/>
            <person name="Labutti K."/>
            <person name="Lapidus A."/>
            <person name="Lindquist E."/>
            <person name="Lipzen A."/>
            <person name="Meier-Kolthoff J.P."/>
            <person name="Ohm R.A."/>
            <person name="Otillar R.P."/>
            <person name="Pangilinan J."/>
            <person name="Peng Y."/>
            <person name="Rokas A."/>
            <person name="Rosa C.A."/>
            <person name="Scheuner C."/>
            <person name="Sibirny A.A."/>
            <person name="Slot J.C."/>
            <person name="Stielow J.B."/>
            <person name="Sun H."/>
            <person name="Kurtzman C.P."/>
            <person name="Blackwell M."/>
            <person name="Grigoriev I.V."/>
            <person name="Jeffries T.W."/>
        </authorList>
    </citation>
    <scope>NUCLEOTIDE SEQUENCE [LARGE SCALE GENOMIC DNA]</scope>
    <source>
        <strain evidence="2">NRRL YB-2248</strain>
    </source>
</reference>
<evidence type="ECO:0000313" key="2">
    <source>
        <dbReference type="Proteomes" id="UP000094801"/>
    </source>
</evidence>
<gene>
    <name evidence="1" type="ORF">CANARDRAFT_97405</name>
</gene>
<dbReference type="EMBL" id="KV453848">
    <property type="protein sequence ID" value="ODV87536.1"/>
    <property type="molecule type" value="Genomic_DNA"/>
</dbReference>
<proteinExistence type="predicted"/>
<protein>
    <submittedName>
        <fullName evidence="1">Uncharacterized protein</fullName>
    </submittedName>
</protein>
<dbReference type="AlphaFoldDB" id="A0A1E4T707"/>
<sequence length="128" mass="14718">MSKEELIETLKSLTDVLNNRVIGSSSIVDVPYFDGKYDGSYSLQKADLYFFKIKLFIVAAGLEDDQVKIANFGGHLTSDALFWFATTIKDKSLTYEQLVKKFEEKYLPESKTKYCEWPLLTVNKNRIL</sequence>
<name>A0A1E4T707_9ASCO</name>
<accession>A0A1E4T707</accession>